<reference evidence="1 2" key="1">
    <citation type="journal article" date="2013" name="Genome Biol.">
        <title>Genomic analysis reveals key aspects of prokaryotic symbiosis in the phototrophic consortium "Chlorochromatium aggregatum".</title>
        <authorList>
            <person name="Liu Z."/>
            <person name="Muller J."/>
            <person name="Li T."/>
            <person name="Alvey R.M."/>
            <person name="Vogl K."/>
            <person name="Frigaard N.U."/>
            <person name="Rockwell N.C."/>
            <person name="Boyd E.S."/>
            <person name="Tomsho L.P."/>
            <person name="Schuster S.C."/>
            <person name="Henke P."/>
            <person name="Rohde M."/>
            <person name="Overmann J."/>
            <person name="Bryant D.A."/>
        </authorList>
    </citation>
    <scope>NUCLEOTIDE SEQUENCE [LARGE SCALE GENOMIC DNA]</scope>
    <source>
        <strain evidence="1">CR</strain>
    </source>
</reference>
<dbReference type="EMBL" id="CP004885">
    <property type="protein sequence ID" value="AGX87451.1"/>
    <property type="molecule type" value="Genomic_DNA"/>
</dbReference>
<sequence length="492" mass="56617">MFKNQFLLCDQHSQCEAEPSTTWEDFSIYVDTTDNISFSKNTISVLLIGKIVDYRSIDHTRQDIANTLASYTNLQDVIAHTDHCTGRYVLFCAVNGGIYALTDACALKRLLFGRIGGVRIMTSSECVYYSLFLDKARLNSETQSLLEDQVYQKKESPWFGLQSVDSRFHFLLPNHILDVAKLQPQRISIPKIHQQTNLQKVQEAAYILQQTFATLVDKYPLIQPLTAGWDSRCLFSASLGWKDRIKYYIFSYSNYKEEITPDIVLPKILSKDYGITFSTITPKPTSSEFLDALKKQVLPTRHLPKTDNIYHHFLHTNKKAININGNGAEIFRCYYGRPLFNSTISPLSLAYLTGVAHWKLLVNGIEAWYKISKGYAKENHITITDLFYWEQRMALWGSLYPLEQDIAIDEISPFNNRYMISLLCSVPVHWRTGPTYKVAREIVRALEPGLLTYPVNSIHATNFISKQNIKNRITAILEFRIIIGLLRHIMRR</sequence>
<dbReference type="eggNOG" id="COG0367">
    <property type="taxonomic scope" value="Bacteria"/>
</dbReference>
<evidence type="ECO:0008006" key="3">
    <source>
        <dbReference type="Google" id="ProtNLM"/>
    </source>
</evidence>
<dbReference type="Proteomes" id="UP000017184">
    <property type="component" value="Chromosome"/>
</dbReference>
<protein>
    <recommendedName>
        <fullName evidence="3">Asparagine synthetase domain-containing protein</fullName>
    </recommendedName>
</protein>
<keyword evidence="2" id="KW-1185">Reference proteome</keyword>
<dbReference type="HOGENOM" id="CLU_037844_0_0_4"/>
<organism evidence="1 2">
    <name type="scientific">Candidatus Symbiobacter mobilis CR</name>
    <dbReference type="NCBI Taxonomy" id="946483"/>
    <lineage>
        <taxon>Bacteria</taxon>
        <taxon>Pseudomonadati</taxon>
        <taxon>Pseudomonadota</taxon>
        <taxon>Betaproteobacteria</taxon>
        <taxon>Burkholderiales</taxon>
        <taxon>Comamonadaceae</taxon>
    </lineage>
</organism>
<gene>
    <name evidence="1" type="ORF">Cenrod_1364</name>
</gene>
<dbReference type="AlphaFoldDB" id="U5N7F7"/>
<evidence type="ECO:0000313" key="2">
    <source>
        <dbReference type="Proteomes" id="UP000017184"/>
    </source>
</evidence>
<proteinExistence type="predicted"/>
<dbReference type="RefSeq" id="WP_022772768.1">
    <property type="nucleotide sequence ID" value="NC_022576.1"/>
</dbReference>
<accession>U5N7F7</accession>
<name>U5N7F7_9BURK</name>
<dbReference type="KEGG" id="cbx:Cenrod_1364"/>
<dbReference type="OrthoDB" id="8766270at2"/>
<dbReference type="STRING" id="946483.Cenrod_1364"/>
<evidence type="ECO:0000313" key="1">
    <source>
        <dbReference type="EMBL" id="AGX87451.1"/>
    </source>
</evidence>